<evidence type="ECO:0000256" key="2">
    <source>
        <dbReference type="ARBA" id="ARBA00023002"/>
    </source>
</evidence>
<evidence type="ECO:0000313" key="3">
    <source>
        <dbReference type="EMBL" id="KAB5547483.1"/>
    </source>
</evidence>
<sequence length="175" mass="18728">MSTFSISITGCAKGGIGYEYCKAFAEHNCHVIASNIPQRMNEMMELESDNIETLGLDVSSKESVSSAVSTDPSMVTLIGTIVNIGSVVGKVPSPWAGSYCASKAAVHAMSNTLRVELKPFGIGVVLELAGAIRSSFGSASVERLGNDDWKLYKAPVWQRGAFHICQTGWGFGVWF</sequence>
<dbReference type="GO" id="GO:0005783">
    <property type="term" value="C:endoplasmic reticulum"/>
    <property type="evidence" value="ECO:0007669"/>
    <property type="project" value="TreeGrafter"/>
</dbReference>
<keyword evidence="4" id="KW-1185">Reference proteome</keyword>
<protein>
    <submittedName>
        <fullName evidence="3">Uncharacterized protein</fullName>
    </submittedName>
</protein>
<dbReference type="InterPro" id="IPR036291">
    <property type="entry name" value="NAD(P)-bd_dom_sf"/>
</dbReference>
<dbReference type="GO" id="GO:0016491">
    <property type="term" value="F:oxidoreductase activity"/>
    <property type="evidence" value="ECO:0007669"/>
    <property type="project" value="UniProtKB-KW"/>
</dbReference>
<reference evidence="4" key="1">
    <citation type="journal article" date="2019" name="Gigascience">
        <title>De novo genome assembly of the endangered Acer yangbiense, a plant species with extremely small populations endemic to Yunnan Province, China.</title>
        <authorList>
            <person name="Yang J."/>
            <person name="Wariss H.M."/>
            <person name="Tao L."/>
            <person name="Zhang R."/>
            <person name="Yun Q."/>
            <person name="Hollingsworth P."/>
            <person name="Dao Z."/>
            <person name="Luo G."/>
            <person name="Guo H."/>
            <person name="Ma Y."/>
            <person name="Sun W."/>
        </authorList>
    </citation>
    <scope>NUCLEOTIDE SEQUENCE [LARGE SCALE GENOMIC DNA]</scope>
    <source>
        <strain evidence="4">cv. br00</strain>
    </source>
</reference>
<proteinExistence type="inferred from homology"/>
<accession>A0A5N5LZW1</accession>
<dbReference type="Gene3D" id="3.40.50.720">
    <property type="entry name" value="NAD(P)-binding Rossmann-like Domain"/>
    <property type="match status" value="2"/>
</dbReference>
<dbReference type="Pfam" id="PF00106">
    <property type="entry name" value="adh_short"/>
    <property type="match status" value="1"/>
</dbReference>
<dbReference type="SUPFAM" id="SSF51735">
    <property type="entry name" value="NAD(P)-binding Rossmann-fold domains"/>
    <property type="match status" value="1"/>
</dbReference>
<dbReference type="InterPro" id="IPR002347">
    <property type="entry name" value="SDR_fam"/>
</dbReference>
<evidence type="ECO:0000313" key="4">
    <source>
        <dbReference type="Proteomes" id="UP000326939"/>
    </source>
</evidence>
<keyword evidence="2" id="KW-0560">Oxidoreductase</keyword>
<dbReference type="AlphaFoldDB" id="A0A5N5LZW1"/>
<name>A0A5N5LZW1_9ROSI</name>
<dbReference type="Proteomes" id="UP000326939">
    <property type="component" value="Chromosome 7"/>
</dbReference>
<comment type="similarity">
    <text evidence="1">Belongs to the short-chain dehydrogenases/reductases (SDR) family.</text>
</comment>
<dbReference type="PROSITE" id="PS00061">
    <property type="entry name" value="ADH_SHORT"/>
    <property type="match status" value="1"/>
</dbReference>
<dbReference type="EMBL" id="VDCV01000007">
    <property type="protein sequence ID" value="KAB5547483.1"/>
    <property type="molecule type" value="Genomic_DNA"/>
</dbReference>
<organism evidence="3 4">
    <name type="scientific">Salix brachista</name>
    <dbReference type="NCBI Taxonomy" id="2182728"/>
    <lineage>
        <taxon>Eukaryota</taxon>
        <taxon>Viridiplantae</taxon>
        <taxon>Streptophyta</taxon>
        <taxon>Embryophyta</taxon>
        <taxon>Tracheophyta</taxon>
        <taxon>Spermatophyta</taxon>
        <taxon>Magnoliopsida</taxon>
        <taxon>eudicotyledons</taxon>
        <taxon>Gunneridae</taxon>
        <taxon>Pentapetalae</taxon>
        <taxon>rosids</taxon>
        <taxon>fabids</taxon>
        <taxon>Malpighiales</taxon>
        <taxon>Salicaceae</taxon>
        <taxon>Saliceae</taxon>
        <taxon>Salix</taxon>
    </lineage>
</organism>
<comment type="caution">
    <text evidence="3">The sequence shown here is derived from an EMBL/GenBank/DDBJ whole genome shotgun (WGS) entry which is preliminary data.</text>
</comment>
<dbReference type="PANTHER" id="PTHR44169">
    <property type="entry name" value="NADPH-DEPENDENT 1-ACYLDIHYDROXYACETONE PHOSPHATE REDUCTASE"/>
    <property type="match status" value="1"/>
</dbReference>
<gene>
    <name evidence="3" type="ORF">DKX38_010889</name>
</gene>
<dbReference type="PRINTS" id="PR00081">
    <property type="entry name" value="GDHRDH"/>
</dbReference>
<evidence type="ECO:0000256" key="1">
    <source>
        <dbReference type="ARBA" id="ARBA00006484"/>
    </source>
</evidence>
<dbReference type="PRINTS" id="PR00080">
    <property type="entry name" value="SDRFAMILY"/>
</dbReference>
<dbReference type="PANTHER" id="PTHR44169:SF5">
    <property type="entry name" value="ENOYL-(ACYL CARRIER) REDUCTASE"/>
    <property type="match status" value="1"/>
</dbReference>
<dbReference type="InterPro" id="IPR020904">
    <property type="entry name" value="Sc_DH/Rdtase_CS"/>
</dbReference>